<dbReference type="Pfam" id="PF02518">
    <property type="entry name" value="HATPase_c"/>
    <property type="match status" value="1"/>
</dbReference>
<dbReference type="InterPro" id="IPR003661">
    <property type="entry name" value="HisK_dim/P_dom"/>
</dbReference>
<proteinExistence type="predicted"/>
<dbReference type="Gene3D" id="1.10.287.130">
    <property type="match status" value="1"/>
</dbReference>
<dbReference type="SUPFAM" id="SSF55785">
    <property type="entry name" value="PYP-like sensor domain (PAS domain)"/>
    <property type="match status" value="1"/>
</dbReference>
<dbReference type="eggNOG" id="COG5002">
    <property type="taxonomic scope" value="Bacteria"/>
</dbReference>
<dbReference type="PROSITE" id="PS50109">
    <property type="entry name" value="HIS_KIN"/>
    <property type="match status" value="1"/>
</dbReference>
<comment type="subcellular location">
    <subcellularLocation>
        <location evidence="2">Cell inner membrane</location>
        <topology evidence="2">Multi-pass membrane protein</topology>
    </subcellularLocation>
</comment>
<feature type="transmembrane region" description="Helical" evidence="15">
    <location>
        <begin position="7"/>
        <end position="28"/>
    </location>
</feature>
<protein>
    <recommendedName>
        <fullName evidence="3">histidine kinase</fullName>
        <ecNumber evidence="3">2.7.13.3</ecNumber>
    </recommendedName>
</protein>
<name>A0A011QNR0_ACCRE</name>
<dbReference type="InterPro" id="IPR035965">
    <property type="entry name" value="PAS-like_dom_sf"/>
</dbReference>
<keyword evidence="7 17" id="KW-0808">Transferase</keyword>
<evidence type="ECO:0000256" key="7">
    <source>
        <dbReference type="ARBA" id="ARBA00022679"/>
    </source>
</evidence>
<dbReference type="SUPFAM" id="SSF55874">
    <property type="entry name" value="ATPase domain of HSP90 chaperone/DNA topoisomerase II/histidine kinase"/>
    <property type="match status" value="1"/>
</dbReference>
<evidence type="ECO:0000256" key="4">
    <source>
        <dbReference type="ARBA" id="ARBA00022448"/>
    </source>
</evidence>
<dbReference type="InterPro" id="IPR036097">
    <property type="entry name" value="HisK_dim/P_sf"/>
</dbReference>
<evidence type="ECO:0000256" key="13">
    <source>
        <dbReference type="ARBA" id="ARBA00023012"/>
    </source>
</evidence>
<comment type="catalytic activity">
    <reaction evidence="1">
        <text>ATP + protein L-histidine = ADP + protein N-phospho-L-histidine.</text>
        <dbReference type="EC" id="2.7.13.3"/>
    </reaction>
</comment>
<evidence type="ECO:0000313" key="17">
    <source>
        <dbReference type="EMBL" id="EXI90720.1"/>
    </source>
</evidence>
<evidence type="ECO:0000259" key="16">
    <source>
        <dbReference type="PROSITE" id="PS50109"/>
    </source>
</evidence>
<dbReference type="Proteomes" id="UP000022141">
    <property type="component" value="Unassembled WGS sequence"/>
</dbReference>
<dbReference type="PANTHER" id="PTHR45453:SF1">
    <property type="entry name" value="PHOSPHATE REGULON SENSOR PROTEIN PHOR"/>
    <property type="match status" value="1"/>
</dbReference>
<dbReference type="STRING" id="1454004.AW11_00578"/>
<evidence type="ECO:0000256" key="14">
    <source>
        <dbReference type="ARBA" id="ARBA00023136"/>
    </source>
</evidence>
<dbReference type="PRINTS" id="PR00344">
    <property type="entry name" value="BCTRLSENSOR"/>
</dbReference>
<evidence type="ECO:0000256" key="1">
    <source>
        <dbReference type="ARBA" id="ARBA00000085"/>
    </source>
</evidence>
<dbReference type="PATRIC" id="fig|1454004.3.peg.599"/>
<dbReference type="GO" id="GO:0016036">
    <property type="term" value="P:cellular response to phosphate starvation"/>
    <property type="evidence" value="ECO:0007669"/>
    <property type="project" value="TreeGrafter"/>
</dbReference>
<keyword evidence="12 15" id="KW-1133">Transmembrane helix</keyword>
<evidence type="ECO:0000256" key="9">
    <source>
        <dbReference type="ARBA" id="ARBA00022741"/>
    </source>
</evidence>
<dbReference type="SUPFAM" id="SSF47384">
    <property type="entry name" value="Homodimeric domain of signal transducing histidine kinase"/>
    <property type="match status" value="1"/>
</dbReference>
<evidence type="ECO:0000256" key="8">
    <source>
        <dbReference type="ARBA" id="ARBA00022692"/>
    </source>
</evidence>
<keyword evidence="14 15" id="KW-0472">Membrane</keyword>
<keyword evidence="18" id="KW-1185">Reference proteome</keyword>
<dbReference type="EMBL" id="JEMY01000004">
    <property type="protein sequence ID" value="EXI90720.1"/>
    <property type="molecule type" value="Genomic_DNA"/>
</dbReference>
<keyword evidence="8 15" id="KW-0812">Transmembrane</keyword>
<evidence type="ECO:0000256" key="11">
    <source>
        <dbReference type="ARBA" id="ARBA00022840"/>
    </source>
</evidence>
<dbReference type="GO" id="GO:0000155">
    <property type="term" value="F:phosphorelay sensor kinase activity"/>
    <property type="evidence" value="ECO:0007669"/>
    <property type="project" value="InterPro"/>
</dbReference>
<dbReference type="CDD" id="cd00082">
    <property type="entry name" value="HisKA"/>
    <property type="match status" value="1"/>
</dbReference>
<dbReference type="SMART" id="SM00388">
    <property type="entry name" value="HisKA"/>
    <property type="match status" value="1"/>
</dbReference>
<dbReference type="SMART" id="SM00387">
    <property type="entry name" value="HATPase_c"/>
    <property type="match status" value="1"/>
</dbReference>
<dbReference type="AlphaFoldDB" id="A0A011QNR0"/>
<dbReference type="FunFam" id="1.10.287.130:FF:000001">
    <property type="entry name" value="Two-component sensor histidine kinase"/>
    <property type="match status" value="1"/>
</dbReference>
<dbReference type="InterPro" id="IPR004358">
    <property type="entry name" value="Sig_transdc_His_kin-like_C"/>
</dbReference>
<evidence type="ECO:0000256" key="2">
    <source>
        <dbReference type="ARBA" id="ARBA00004429"/>
    </source>
</evidence>
<keyword evidence="13" id="KW-0902">Two-component regulatory system</keyword>
<dbReference type="GO" id="GO:0005524">
    <property type="term" value="F:ATP binding"/>
    <property type="evidence" value="ECO:0007669"/>
    <property type="project" value="UniProtKB-KW"/>
</dbReference>
<comment type="caution">
    <text evidence="17">The sequence shown here is derived from an EMBL/GenBank/DDBJ whole genome shotgun (WGS) entry which is preliminary data.</text>
</comment>
<reference evidence="17" key="1">
    <citation type="submission" date="2014-02" db="EMBL/GenBank/DDBJ databases">
        <title>Expanding our view of genomic diversity in Candidatus Accumulibacter clades.</title>
        <authorList>
            <person name="Skennerton C.T."/>
            <person name="Barr J.J."/>
            <person name="Slater F.R."/>
            <person name="Bond P.L."/>
            <person name="Tyson G.W."/>
        </authorList>
    </citation>
    <scope>NUCLEOTIDE SEQUENCE [LARGE SCALE GENOMIC DNA]</scope>
</reference>
<sequence>MSRRGSWFARFLLTRLLPILGLALLAWISQGAAWGWAVAALGFAVLACVHARQLVALLAWLDAPEKRAFPHAGGAWGEVLGKLSGRLRDDTRGRQEVEATLHSFRGAMDAVPDGLVIVDASHRIHWSNRAAGAHLGIHLPRDSGVIIEHLVRTPGFAEYLASPDVHSPFVLQAPAARTRIYTIRVVPLGDANKLLVSLDVTDARRVESMRSTFVANVSHELRTPLTVVRGFLEYFTDDGVVDGEQRQQFARLMSDQTARMLTLVDDLLTLSRLEAEDAPASEEDVDMANLLAQLQAEGKSLSDGRHRLDVNCLGPALRGNRKELHSAFGNLVSNAIRYTPAGGEIAIEWAMHEGVGVFSVRDSGVGVAAEHLPRLTERFYRVDRGRSRDTGGTGLGLAIVKHILLRHQASLSIDSEVGAGSTFRAAFPDWRLPAAK</sequence>
<dbReference type="EC" id="2.7.13.3" evidence="3"/>
<keyword evidence="4" id="KW-0813">Transport</keyword>
<dbReference type="GO" id="GO:0005886">
    <property type="term" value="C:plasma membrane"/>
    <property type="evidence" value="ECO:0007669"/>
    <property type="project" value="UniProtKB-SubCell"/>
</dbReference>
<dbReference type="InterPro" id="IPR021766">
    <property type="entry name" value="PhoR_N"/>
</dbReference>
<evidence type="ECO:0000256" key="6">
    <source>
        <dbReference type="ARBA" id="ARBA00022553"/>
    </source>
</evidence>
<gene>
    <name evidence="17" type="primary">phoR</name>
    <name evidence="17" type="ORF">AW11_00578</name>
</gene>
<evidence type="ECO:0000256" key="3">
    <source>
        <dbReference type="ARBA" id="ARBA00012438"/>
    </source>
</evidence>
<evidence type="ECO:0000256" key="15">
    <source>
        <dbReference type="SAM" id="Phobius"/>
    </source>
</evidence>
<dbReference type="PANTHER" id="PTHR45453">
    <property type="entry name" value="PHOSPHATE REGULON SENSOR PROTEIN PHOR"/>
    <property type="match status" value="1"/>
</dbReference>
<evidence type="ECO:0000313" key="18">
    <source>
        <dbReference type="Proteomes" id="UP000022141"/>
    </source>
</evidence>
<dbReference type="Pfam" id="PF11808">
    <property type="entry name" value="PhoR"/>
    <property type="match status" value="1"/>
</dbReference>
<organism evidence="17 18">
    <name type="scientific">Accumulibacter regalis</name>
    <dbReference type="NCBI Taxonomy" id="522306"/>
    <lineage>
        <taxon>Bacteria</taxon>
        <taxon>Pseudomonadati</taxon>
        <taxon>Pseudomonadota</taxon>
        <taxon>Betaproteobacteria</taxon>
        <taxon>Candidatus Accumulibacter</taxon>
    </lineage>
</organism>
<dbReference type="Gene3D" id="3.30.565.10">
    <property type="entry name" value="Histidine kinase-like ATPase, C-terminal domain"/>
    <property type="match status" value="1"/>
</dbReference>
<dbReference type="GO" id="GO:0004721">
    <property type="term" value="F:phosphoprotein phosphatase activity"/>
    <property type="evidence" value="ECO:0007669"/>
    <property type="project" value="InterPro"/>
</dbReference>
<dbReference type="InterPro" id="IPR050351">
    <property type="entry name" value="BphY/WalK/GraS-like"/>
</dbReference>
<dbReference type="InterPro" id="IPR003594">
    <property type="entry name" value="HATPase_dom"/>
</dbReference>
<dbReference type="InterPro" id="IPR014310">
    <property type="entry name" value="Sig_transdc_His_kinase_PhoR"/>
</dbReference>
<evidence type="ECO:0000256" key="10">
    <source>
        <dbReference type="ARBA" id="ARBA00022777"/>
    </source>
</evidence>
<dbReference type="FunFam" id="3.30.565.10:FF:000006">
    <property type="entry name" value="Sensor histidine kinase WalK"/>
    <property type="match status" value="1"/>
</dbReference>
<dbReference type="NCBIfam" id="TIGR02966">
    <property type="entry name" value="phoR_proteo"/>
    <property type="match status" value="1"/>
</dbReference>
<accession>A0A011QNR0</accession>
<dbReference type="InterPro" id="IPR005467">
    <property type="entry name" value="His_kinase_dom"/>
</dbReference>
<keyword evidence="9" id="KW-0547">Nucleotide-binding</keyword>
<dbReference type="Pfam" id="PF00512">
    <property type="entry name" value="HisKA"/>
    <property type="match status" value="1"/>
</dbReference>
<keyword evidence="11" id="KW-0067">ATP-binding</keyword>
<keyword evidence="6" id="KW-0597">Phosphoprotein</keyword>
<feature type="domain" description="Histidine kinase" evidence="16">
    <location>
        <begin position="216"/>
        <end position="431"/>
    </location>
</feature>
<dbReference type="InterPro" id="IPR036890">
    <property type="entry name" value="HATPase_C_sf"/>
</dbReference>
<keyword evidence="5" id="KW-1003">Cell membrane</keyword>
<keyword evidence="10" id="KW-0418">Kinase</keyword>
<evidence type="ECO:0000256" key="12">
    <source>
        <dbReference type="ARBA" id="ARBA00022989"/>
    </source>
</evidence>
<evidence type="ECO:0000256" key="5">
    <source>
        <dbReference type="ARBA" id="ARBA00022475"/>
    </source>
</evidence>